<evidence type="ECO:0000256" key="1">
    <source>
        <dbReference type="SAM" id="MobiDB-lite"/>
    </source>
</evidence>
<evidence type="ECO:0000313" key="2">
    <source>
        <dbReference type="EMBL" id="OTP77108.1"/>
    </source>
</evidence>
<gene>
    <name evidence="2" type="ORF">PAMC26577_09080</name>
</gene>
<sequence>MTSGGDPASGTMAKSGKTHKKMARKSATDTTNMPGADASSDTKGQ</sequence>
<proteinExistence type="predicted"/>
<dbReference type="EMBL" id="NBTZ01000033">
    <property type="protein sequence ID" value="OTP77108.1"/>
    <property type="molecule type" value="Genomic_DNA"/>
</dbReference>
<accession>A0A242N096</accession>
<dbReference type="Proteomes" id="UP000195221">
    <property type="component" value="Unassembled WGS sequence"/>
</dbReference>
<protein>
    <submittedName>
        <fullName evidence="2">Uncharacterized protein</fullName>
    </submittedName>
</protein>
<comment type="caution">
    <text evidence="2">The sequence shown here is derived from an EMBL/GenBank/DDBJ whole genome shotgun (WGS) entry which is preliminary data.</text>
</comment>
<reference evidence="2 3" key="1">
    <citation type="submission" date="2017-03" db="EMBL/GenBank/DDBJ databases">
        <title>Genome analysis of strain PAMC 26577.</title>
        <authorList>
            <person name="Oh H.-M."/>
            <person name="Yang J.-A."/>
        </authorList>
    </citation>
    <scope>NUCLEOTIDE SEQUENCE [LARGE SCALE GENOMIC DNA]</scope>
    <source>
        <strain evidence="2 3">PAMC 26577</strain>
    </source>
</reference>
<feature type="region of interest" description="Disordered" evidence="1">
    <location>
        <begin position="1"/>
        <end position="45"/>
    </location>
</feature>
<organism evidence="2 3">
    <name type="scientific">Caballeronia sordidicola</name>
    <name type="common">Burkholderia sordidicola</name>
    <dbReference type="NCBI Taxonomy" id="196367"/>
    <lineage>
        <taxon>Bacteria</taxon>
        <taxon>Pseudomonadati</taxon>
        <taxon>Pseudomonadota</taxon>
        <taxon>Betaproteobacteria</taxon>
        <taxon>Burkholderiales</taxon>
        <taxon>Burkholderiaceae</taxon>
        <taxon>Caballeronia</taxon>
    </lineage>
</organism>
<name>A0A242N096_CABSO</name>
<dbReference type="AlphaFoldDB" id="A0A242N096"/>
<feature type="compositionally biased region" description="Polar residues" evidence="1">
    <location>
        <begin position="28"/>
        <end position="45"/>
    </location>
</feature>
<evidence type="ECO:0000313" key="3">
    <source>
        <dbReference type="Proteomes" id="UP000195221"/>
    </source>
</evidence>